<dbReference type="RefSeq" id="WP_160733008.1">
    <property type="nucleotide sequence ID" value="NZ_WTYO01000002.1"/>
</dbReference>
<proteinExistence type="predicted"/>
<sequence length="401" mass="39991">MTEPTPGQAPAASRATLVPLMLAAFTGTVGIMAFVAVAGPLAHVLSLEPWHLGVAMAIAGVAWMVMARVWGVRSDRAGRRPVLLLGLAGFCLSYLALALFIEAARHFALPAAATFAGIAIGRAAMGTFYAAVPVVAGAVVADTVRPEGRAKSMAAIGAASSAGLVVGPGFAGLLAGWSLQLPLYVTAALPLFALALLWVALPAETPGDARPRPAPRLSDPRLRPAMVFGFLAAFAVAIAQVVVGFFAIDRLGLDPAAAAAAAGTALAVVGLALVTTQTLMQKLDWSPLRLVATGAALAAAGFAATAAATTPFMLWAAYGFAAAGMGMVYPAVPALAANSVDPGEQGAAAGSVAMAQGLGIVIGPLAGTALYALFPAAPYLASALALGGGALAALRLALRRA</sequence>
<evidence type="ECO:0000256" key="4">
    <source>
        <dbReference type="ARBA" id="ARBA00023136"/>
    </source>
</evidence>
<feature type="transmembrane region" description="Helical" evidence="5">
    <location>
        <begin position="288"/>
        <end position="309"/>
    </location>
</feature>
<keyword evidence="3 5" id="KW-1133">Transmembrane helix</keyword>
<dbReference type="InterPro" id="IPR001958">
    <property type="entry name" value="Tet-R_TetA/multi-R_MdtG-like"/>
</dbReference>
<evidence type="ECO:0000256" key="2">
    <source>
        <dbReference type="ARBA" id="ARBA00022692"/>
    </source>
</evidence>
<feature type="transmembrane region" description="Helical" evidence="5">
    <location>
        <begin position="181"/>
        <end position="201"/>
    </location>
</feature>
<dbReference type="Gene3D" id="1.20.1250.20">
    <property type="entry name" value="MFS general substrate transporter like domains"/>
    <property type="match status" value="1"/>
</dbReference>
<feature type="transmembrane region" description="Helical" evidence="5">
    <location>
        <begin position="153"/>
        <end position="175"/>
    </location>
</feature>
<feature type="transmembrane region" description="Helical" evidence="5">
    <location>
        <begin position="258"/>
        <end position="276"/>
    </location>
</feature>
<feature type="transmembrane region" description="Helical" evidence="5">
    <location>
        <begin position="50"/>
        <end position="70"/>
    </location>
</feature>
<evidence type="ECO:0000256" key="5">
    <source>
        <dbReference type="SAM" id="Phobius"/>
    </source>
</evidence>
<comment type="caution">
    <text evidence="7">The sequence shown here is derived from an EMBL/GenBank/DDBJ whole genome shotgun (WGS) entry which is preliminary data.</text>
</comment>
<dbReference type="SUPFAM" id="SSF103473">
    <property type="entry name" value="MFS general substrate transporter"/>
    <property type="match status" value="1"/>
</dbReference>
<feature type="domain" description="Major facilitator superfamily (MFS) profile" evidence="6">
    <location>
        <begin position="16"/>
        <end position="400"/>
    </location>
</feature>
<feature type="transmembrane region" description="Helical" evidence="5">
    <location>
        <begin position="379"/>
        <end position="398"/>
    </location>
</feature>
<name>A0ABW9UWS5_9SPHN</name>
<dbReference type="PANTHER" id="PTHR23546:SF1">
    <property type="entry name" value="MEMBRANE PROTEIN"/>
    <property type="match status" value="1"/>
</dbReference>
<feature type="transmembrane region" description="Helical" evidence="5">
    <location>
        <begin position="222"/>
        <end position="246"/>
    </location>
</feature>
<dbReference type="InterPro" id="IPR036259">
    <property type="entry name" value="MFS_trans_sf"/>
</dbReference>
<evidence type="ECO:0000313" key="8">
    <source>
        <dbReference type="Proteomes" id="UP000444401"/>
    </source>
</evidence>
<reference evidence="7 8" key="1">
    <citation type="submission" date="2019-12" db="EMBL/GenBank/DDBJ databases">
        <title>Genomic-based taxomic classification of the family Erythrobacteraceae.</title>
        <authorList>
            <person name="Xu L."/>
        </authorList>
    </citation>
    <scope>NUCLEOTIDE SEQUENCE [LARGE SCALE GENOMIC DNA]</scope>
    <source>
        <strain evidence="7 8">H32</strain>
    </source>
</reference>
<feature type="transmembrane region" description="Helical" evidence="5">
    <location>
        <begin position="348"/>
        <end position="373"/>
    </location>
</feature>
<keyword evidence="2 5" id="KW-0812">Transmembrane</keyword>
<dbReference type="EMBL" id="WTYO01000002">
    <property type="protein sequence ID" value="MXO68369.1"/>
    <property type="molecule type" value="Genomic_DNA"/>
</dbReference>
<dbReference type="PANTHER" id="PTHR23546">
    <property type="entry name" value="TRANSPORT PROTEIN"/>
    <property type="match status" value="1"/>
</dbReference>
<dbReference type="PRINTS" id="PR01035">
    <property type="entry name" value="TCRTETA"/>
</dbReference>
<feature type="transmembrane region" description="Helical" evidence="5">
    <location>
        <begin position="82"/>
        <end position="101"/>
    </location>
</feature>
<dbReference type="PROSITE" id="PS50850">
    <property type="entry name" value="MFS"/>
    <property type="match status" value="1"/>
</dbReference>
<organism evidence="7 8">
    <name type="scientific">Pelagerythrobacter marinus</name>
    <dbReference type="NCBI Taxonomy" id="538382"/>
    <lineage>
        <taxon>Bacteria</taxon>
        <taxon>Pseudomonadati</taxon>
        <taxon>Pseudomonadota</taxon>
        <taxon>Alphaproteobacteria</taxon>
        <taxon>Sphingomonadales</taxon>
        <taxon>Erythrobacteraceae</taxon>
        <taxon>Pelagerythrobacter</taxon>
    </lineage>
</organism>
<dbReference type="InterPro" id="IPR020846">
    <property type="entry name" value="MFS_dom"/>
</dbReference>
<keyword evidence="8" id="KW-1185">Reference proteome</keyword>
<dbReference type="Pfam" id="PF07690">
    <property type="entry name" value="MFS_1"/>
    <property type="match status" value="1"/>
</dbReference>
<accession>A0ABW9UWS5</accession>
<keyword evidence="4 5" id="KW-0472">Membrane</keyword>
<evidence type="ECO:0000313" key="7">
    <source>
        <dbReference type="EMBL" id="MXO68369.1"/>
    </source>
</evidence>
<comment type="subcellular location">
    <subcellularLocation>
        <location evidence="1">Membrane</location>
        <topology evidence="1">Multi-pass membrane protein</topology>
    </subcellularLocation>
</comment>
<dbReference type="Proteomes" id="UP000444401">
    <property type="component" value="Unassembled WGS sequence"/>
</dbReference>
<protein>
    <submittedName>
        <fullName evidence="7">MFS transporter</fullName>
    </submittedName>
</protein>
<feature type="transmembrane region" description="Helical" evidence="5">
    <location>
        <begin position="20"/>
        <end position="44"/>
    </location>
</feature>
<gene>
    <name evidence="7" type="ORF">GRI72_05960</name>
</gene>
<feature type="transmembrane region" description="Helical" evidence="5">
    <location>
        <begin position="113"/>
        <end position="141"/>
    </location>
</feature>
<evidence type="ECO:0000256" key="1">
    <source>
        <dbReference type="ARBA" id="ARBA00004141"/>
    </source>
</evidence>
<evidence type="ECO:0000256" key="3">
    <source>
        <dbReference type="ARBA" id="ARBA00022989"/>
    </source>
</evidence>
<dbReference type="InterPro" id="IPR011701">
    <property type="entry name" value="MFS"/>
</dbReference>
<feature type="transmembrane region" description="Helical" evidence="5">
    <location>
        <begin position="315"/>
        <end position="336"/>
    </location>
</feature>
<evidence type="ECO:0000259" key="6">
    <source>
        <dbReference type="PROSITE" id="PS50850"/>
    </source>
</evidence>